<sequence>MCKRIQWKIWKNCQKKQKHGTLVVEDKCPKFRKGAKNTGADSWCPDFNRGKILVDGDLYDPYCPKCNNTWKEPSEKKPEKVPEQGHRAPQRAGSSSQPRTTVSDRPSSSRSNPRMRPPNNPTSSRPTSNPIFPRPSPDEDVEMRDYSDSEGSRTNPDRMSWRPQSGSDFDMDLDTPKDYRRWI</sequence>
<dbReference type="Proteomes" id="UP000288859">
    <property type="component" value="Unassembled WGS sequence"/>
</dbReference>
<feature type="compositionally biased region" description="Low complexity" evidence="1">
    <location>
        <begin position="98"/>
        <end position="114"/>
    </location>
</feature>
<name>A0A438NAG9_EXOME</name>
<evidence type="ECO:0000313" key="3">
    <source>
        <dbReference type="Proteomes" id="UP000288859"/>
    </source>
</evidence>
<feature type="compositionally biased region" description="Basic and acidic residues" evidence="1">
    <location>
        <begin position="143"/>
        <end position="160"/>
    </location>
</feature>
<protein>
    <submittedName>
        <fullName evidence="2">Uncharacterized protein</fullName>
    </submittedName>
</protein>
<accession>A0A438NAG9</accession>
<comment type="caution">
    <text evidence="2">The sequence shown here is derived from an EMBL/GenBank/DDBJ whole genome shotgun (WGS) entry which is preliminary data.</text>
</comment>
<feature type="compositionally biased region" description="Low complexity" evidence="1">
    <location>
        <begin position="121"/>
        <end position="130"/>
    </location>
</feature>
<feature type="compositionally biased region" description="Basic and acidic residues" evidence="1">
    <location>
        <begin position="174"/>
        <end position="183"/>
    </location>
</feature>
<evidence type="ECO:0000256" key="1">
    <source>
        <dbReference type="SAM" id="MobiDB-lite"/>
    </source>
</evidence>
<organism evidence="2 3">
    <name type="scientific">Exophiala mesophila</name>
    <name type="common">Black yeast-like fungus</name>
    <dbReference type="NCBI Taxonomy" id="212818"/>
    <lineage>
        <taxon>Eukaryota</taxon>
        <taxon>Fungi</taxon>
        <taxon>Dikarya</taxon>
        <taxon>Ascomycota</taxon>
        <taxon>Pezizomycotina</taxon>
        <taxon>Eurotiomycetes</taxon>
        <taxon>Chaetothyriomycetidae</taxon>
        <taxon>Chaetothyriales</taxon>
        <taxon>Herpotrichiellaceae</taxon>
        <taxon>Exophiala</taxon>
    </lineage>
</organism>
<feature type="compositionally biased region" description="Basic and acidic residues" evidence="1">
    <location>
        <begin position="72"/>
        <end position="86"/>
    </location>
</feature>
<dbReference type="EMBL" id="NAJM01000011">
    <property type="protein sequence ID" value="RVX72761.1"/>
    <property type="molecule type" value="Genomic_DNA"/>
</dbReference>
<feature type="region of interest" description="Disordered" evidence="1">
    <location>
        <begin position="69"/>
        <end position="183"/>
    </location>
</feature>
<dbReference type="AlphaFoldDB" id="A0A438NAG9"/>
<proteinExistence type="predicted"/>
<reference evidence="2 3" key="1">
    <citation type="submission" date="2017-03" db="EMBL/GenBank/DDBJ databases">
        <title>Genomes of endolithic fungi from Antarctica.</title>
        <authorList>
            <person name="Coleine C."/>
            <person name="Masonjones S."/>
            <person name="Stajich J.E."/>
        </authorList>
    </citation>
    <scope>NUCLEOTIDE SEQUENCE [LARGE SCALE GENOMIC DNA]</scope>
    <source>
        <strain evidence="2 3">CCFEE 6314</strain>
    </source>
</reference>
<gene>
    <name evidence="2" type="ORF">B0A52_04160</name>
</gene>
<evidence type="ECO:0000313" key="2">
    <source>
        <dbReference type="EMBL" id="RVX72761.1"/>
    </source>
</evidence>